<evidence type="ECO:0000313" key="1">
    <source>
        <dbReference type="EMBL" id="MDR9895730.1"/>
    </source>
</evidence>
<proteinExistence type="predicted"/>
<comment type="caution">
    <text evidence="1">The sequence shown here is derived from an EMBL/GenBank/DDBJ whole genome shotgun (WGS) entry which is preliminary data.</text>
</comment>
<dbReference type="Proteomes" id="UP000667802">
    <property type="component" value="Unassembled WGS sequence"/>
</dbReference>
<sequence length="147" mass="16895">MIVEFLVRTIPKAQPRLCSAIYLWLCNTSLITGSCSNFNLEPHDLESTISEVRVQPQPLVILDKCDQSDVPSQKDKLAYLSNEQSLLWRLKVAWNKRIKNQSRVHRYKATGILIAFKEDALDIFTYFLDSSVYVIINTIKVLPLLLL</sequence>
<gene>
    <name evidence="1" type="ORF">G7B40_014310</name>
</gene>
<evidence type="ECO:0000313" key="2">
    <source>
        <dbReference type="Proteomes" id="UP000667802"/>
    </source>
</evidence>
<reference evidence="2" key="1">
    <citation type="journal article" date="2021" name="Science">
        <title>Hunting the eagle killer: A cyanobacterial neurotoxin causes vacuolar myelinopathy.</title>
        <authorList>
            <person name="Breinlinger S."/>
            <person name="Phillips T.J."/>
            <person name="Haram B.N."/>
            <person name="Mares J."/>
            <person name="Martinez Yerena J.A."/>
            <person name="Hrouzek P."/>
            <person name="Sobotka R."/>
            <person name="Henderson W.M."/>
            <person name="Schmieder P."/>
            <person name="Williams S.M."/>
            <person name="Lauderdale J.D."/>
            <person name="Wilde H.D."/>
            <person name="Gerrin W."/>
            <person name="Kust A."/>
            <person name="Washington J.W."/>
            <person name="Wagner C."/>
            <person name="Geier B."/>
            <person name="Liebeke M."/>
            <person name="Enke H."/>
            <person name="Niedermeyer T.H.J."/>
            <person name="Wilde S.B."/>
        </authorList>
    </citation>
    <scope>NUCLEOTIDE SEQUENCE [LARGE SCALE GENOMIC DNA]</scope>
    <source>
        <strain evidence="2">Thurmond2011</strain>
    </source>
</reference>
<dbReference type="AlphaFoldDB" id="A0AAP5M820"/>
<protein>
    <submittedName>
        <fullName evidence="1">DUF3131 domain-containing protein</fullName>
    </submittedName>
</protein>
<dbReference type="EMBL" id="JAALHA020000005">
    <property type="protein sequence ID" value="MDR9895730.1"/>
    <property type="molecule type" value="Genomic_DNA"/>
</dbReference>
<name>A0AAP5M820_9CYAN</name>
<organism evidence="1 2">
    <name type="scientific">Aetokthonos hydrillicola Thurmond2011</name>
    <dbReference type="NCBI Taxonomy" id="2712845"/>
    <lineage>
        <taxon>Bacteria</taxon>
        <taxon>Bacillati</taxon>
        <taxon>Cyanobacteriota</taxon>
        <taxon>Cyanophyceae</taxon>
        <taxon>Nostocales</taxon>
        <taxon>Hapalosiphonaceae</taxon>
        <taxon>Aetokthonos</taxon>
    </lineage>
</organism>
<keyword evidence="2" id="KW-1185">Reference proteome</keyword>
<accession>A0AAP5M820</accession>